<evidence type="ECO:0000313" key="2">
    <source>
        <dbReference type="EMBL" id="CAE0231127.1"/>
    </source>
</evidence>
<proteinExistence type="predicted"/>
<dbReference type="InterPro" id="IPR002048">
    <property type="entry name" value="EF_hand_dom"/>
</dbReference>
<evidence type="ECO:0000259" key="1">
    <source>
        <dbReference type="PROSITE" id="PS50222"/>
    </source>
</evidence>
<dbReference type="SMART" id="SM00054">
    <property type="entry name" value="EFh"/>
    <property type="match status" value="2"/>
</dbReference>
<dbReference type="Pfam" id="PF13499">
    <property type="entry name" value="EF-hand_7"/>
    <property type="match status" value="1"/>
</dbReference>
<dbReference type="GO" id="GO:0005509">
    <property type="term" value="F:calcium ion binding"/>
    <property type="evidence" value="ECO:0007669"/>
    <property type="project" value="InterPro"/>
</dbReference>
<feature type="domain" description="EF-hand" evidence="1">
    <location>
        <begin position="37"/>
        <end position="72"/>
    </location>
</feature>
<sequence length="140" mass="15883">MGKGYQNVSDKEAMDQFPFLRSNLLQNLLVCMHLKENIKVISDLAFDAVDDDGSGGLDQKEIAEIMREVAIKMDLTPPTEEDLSAILAELDEDFDGVVDKNEFLNLIMLVISKMLESEEELQEKVNEDIKSQLKKDLYID</sequence>
<dbReference type="PROSITE" id="PS50222">
    <property type="entry name" value="EF_HAND_2"/>
    <property type="match status" value="2"/>
</dbReference>
<dbReference type="AlphaFoldDB" id="A0A7S3FWP8"/>
<protein>
    <recommendedName>
        <fullName evidence="1">EF-hand domain-containing protein</fullName>
    </recommendedName>
</protein>
<reference evidence="2" key="1">
    <citation type="submission" date="2021-01" db="EMBL/GenBank/DDBJ databases">
        <authorList>
            <person name="Corre E."/>
            <person name="Pelletier E."/>
            <person name="Niang G."/>
            <person name="Scheremetjew M."/>
            <person name="Finn R."/>
            <person name="Kale V."/>
            <person name="Holt S."/>
            <person name="Cochrane G."/>
            <person name="Meng A."/>
            <person name="Brown T."/>
            <person name="Cohen L."/>
        </authorList>
    </citation>
    <scope>NUCLEOTIDE SEQUENCE</scope>
    <source>
        <strain evidence="2">Ras09</strain>
    </source>
</reference>
<dbReference type="InterPro" id="IPR011992">
    <property type="entry name" value="EF-hand-dom_pair"/>
</dbReference>
<dbReference type="SUPFAM" id="SSF47473">
    <property type="entry name" value="EF-hand"/>
    <property type="match status" value="1"/>
</dbReference>
<dbReference type="CDD" id="cd00051">
    <property type="entry name" value="EFh"/>
    <property type="match status" value="1"/>
</dbReference>
<feature type="domain" description="EF-hand" evidence="1">
    <location>
        <begin position="78"/>
        <end position="113"/>
    </location>
</feature>
<organism evidence="2">
    <name type="scientific">Strombidium rassoulzadegani</name>
    <dbReference type="NCBI Taxonomy" id="1082188"/>
    <lineage>
        <taxon>Eukaryota</taxon>
        <taxon>Sar</taxon>
        <taxon>Alveolata</taxon>
        <taxon>Ciliophora</taxon>
        <taxon>Intramacronucleata</taxon>
        <taxon>Spirotrichea</taxon>
        <taxon>Oligotrichia</taxon>
        <taxon>Strombidiidae</taxon>
        <taxon>Strombidium</taxon>
    </lineage>
</organism>
<gene>
    <name evidence="2" type="ORF">SRAS04492_LOCUS2922</name>
</gene>
<name>A0A7S3FWP8_9SPIT</name>
<dbReference type="EMBL" id="HBIA01005542">
    <property type="protein sequence ID" value="CAE0231127.1"/>
    <property type="molecule type" value="Transcribed_RNA"/>
</dbReference>
<dbReference type="Gene3D" id="1.10.238.10">
    <property type="entry name" value="EF-hand"/>
    <property type="match status" value="1"/>
</dbReference>
<accession>A0A7S3FWP8</accession>